<dbReference type="RefSeq" id="WP_051889112.1">
    <property type="nucleotide sequence ID" value="NZ_BHZF01000001.1"/>
</dbReference>
<dbReference type="Proteomes" id="UP000253517">
    <property type="component" value="Unassembled WGS sequence"/>
</dbReference>
<dbReference type="PANTHER" id="PTHR47505:SF1">
    <property type="entry name" value="DNA UTILIZATION PROTEIN YHGH"/>
    <property type="match status" value="1"/>
</dbReference>
<dbReference type="InterPro" id="IPR000836">
    <property type="entry name" value="PRTase_dom"/>
</dbReference>
<dbReference type="InterPro" id="IPR051910">
    <property type="entry name" value="ComF/GntX_DNA_util-trans"/>
</dbReference>
<dbReference type="Gene3D" id="3.40.50.2020">
    <property type="match status" value="1"/>
</dbReference>
<proteinExistence type="inferred from homology"/>
<name>A0A369A871_9FLAO</name>
<reference evidence="3 4" key="1">
    <citation type="submission" date="2018-07" db="EMBL/GenBank/DDBJ databases">
        <title>Genomic Encyclopedia of Type Strains, Phase IV (KMG-IV): sequencing the most valuable type-strain genomes for metagenomic binning, comparative biology and taxonomic classification.</title>
        <authorList>
            <person name="Goeker M."/>
        </authorList>
    </citation>
    <scope>NUCLEOTIDE SEQUENCE [LARGE SCALE GENOMIC DNA]</scope>
    <source>
        <strain evidence="3 4">DSM 21410</strain>
    </source>
</reference>
<sequence>MADFSKVLWSDLAEVVYPRCCVHCGVELSQAERYYCFRCETQSGLNRDYNLTSNQLVDVLKGRVPIAGAHFLFYFYKHTLIQSLLHELKYRNNPELGRYLGRMHARLLVEHNALRFPKESLLIPVPLHIQKQKKRGYNQAEEYAKGLSEYSGIPVCTGALVRKRYAGTLTKKTRVMRWITLKEMYHLSRPELVEGRHCILVDDIVTTGATVERCYQQLIRARISGFSLLTIAFASRI</sequence>
<accession>A0A369A871</accession>
<dbReference type="CDD" id="cd06223">
    <property type="entry name" value="PRTases_typeI"/>
    <property type="match status" value="1"/>
</dbReference>
<dbReference type="InterPro" id="IPR029057">
    <property type="entry name" value="PRTase-like"/>
</dbReference>
<comment type="caution">
    <text evidence="3">The sequence shown here is derived from an EMBL/GenBank/DDBJ whole genome shotgun (WGS) entry which is preliminary data.</text>
</comment>
<dbReference type="SUPFAM" id="SSF53271">
    <property type="entry name" value="PRTase-like"/>
    <property type="match status" value="1"/>
</dbReference>
<dbReference type="AlphaFoldDB" id="A0A369A871"/>
<gene>
    <name evidence="3" type="ORF">DES35_101628</name>
</gene>
<evidence type="ECO:0000256" key="1">
    <source>
        <dbReference type="ARBA" id="ARBA00008007"/>
    </source>
</evidence>
<evidence type="ECO:0000313" key="4">
    <source>
        <dbReference type="Proteomes" id="UP000253517"/>
    </source>
</evidence>
<evidence type="ECO:0000259" key="2">
    <source>
        <dbReference type="Pfam" id="PF00156"/>
    </source>
</evidence>
<dbReference type="EMBL" id="QPJS01000001">
    <property type="protein sequence ID" value="RCX05343.1"/>
    <property type="molecule type" value="Genomic_DNA"/>
</dbReference>
<comment type="similarity">
    <text evidence="1">Belongs to the ComF/GntX family.</text>
</comment>
<dbReference type="Pfam" id="PF00156">
    <property type="entry name" value="Pribosyltran"/>
    <property type="match status" value="1"/>
</dbReference>
<feature type="domain" description="Phosphoribosyltransferase" evidence="2">
    <location>
        <begin position="134"/>
        <end position="219"/>
    </location>
</feature>
<protein>
    <submittedName>
        <fullName evidence="3">ComF family protein</fullName>
    </submittedName>
</protein>
<dbReference type="PANTHER" id="PTHR47505">
    <property type="entry name" value="DNA UTILIZATION PROTEIN YHGH"/>
    <property type="match status" value="1"/>
</dbReference>
<evidence type="ECO:0000313" key="3">
    <source>
        <dbReference type="EMBL" id="RCX05343.1"/>
    </source>
</evidence>
<keyword evidence="4" id="KW-1185">Reference proteome</keyword>
<organism evidence="3 4">
    <name type="scientific">Schleiferia thermophila</name>
    <dbReference type="NCBI Taxonomy" id="884107"/>
    <lineage>
        <taxon>Bacteria</taxon>
        <taxon>Pseudomonadati</taxon>
        <taxon>Bacteroidota</taxon>
        <taxon>Flavobacteriia</taxon>
        <taxon>Flavobacteriales</taxon>
        <taxon>Schleiferiaceae</taxon>
        <taxon>Schleiferia</taxon>
    </lineage>
</organism>